<comment type="caution">
    <text evidence="1">The sequence shown here is derived from an EMBL/GenBank/DDBJ whole genome shotgun (WGS) entry which is preliminary data.</text>
</comment>
<evidence type="ECO:0000313" key="2">
    <source>
        <dbReference type="Proteomes" id="UP000001343"/>
    </source>
</evidence>
<evidence type="ECO:0000313" key="1">
    <source>
        <dbReference type="EMBL" id="EKS00195.1"/>
    </source>
</evidence>
<sequence length="41" mass="4734">MNFSSMVVPKSYGNSISKLLFLDFSKVFSLFTVNRNLKPYI</sequence>
<accession>A0AA87MQX7</accession>
<gene>
    <name evidence="1" type="ORF">LEP1GSC125_2617</name>
</gene>
<dbReference type="AlphaFoldDB" id="A0AA87MQX7"/>
<name>A0AA87MQX7_9LEPT</name>
<dbReference type="EMBL" id="AKWM02000039">
    <property type="protein sequence ID" value="EKS00195.1"/>
    <property type="molecule type" value="Genomic_DNA"/>
</dbReference>
<organism evidence="1 2">
    <name type="scientific">Leptospira mayottensis 200901122</name>
    <dbReference type="NCBI Taxonomy" id="1193010"/>
    <lineage>
        <taxon>Bacteria</taxon>
        <taxon>Pseudomonadati</taxon>
        <taxon>Spirochaetota</taxon>
        <taxon>Spirochaetia</taxon>
        <taxon>Leptospirales</taxon>
        <taxon>Leptospiraceae</taxon>
        <taxon>Leptospira</taxon>
    </lineage>
</organism>
<proteinExistence type="predicted"/>
<protein>
    <submittedName>
        <fullName evidence="1">Uncharacterized protein</fullName>
    </submittedName>
</protein>
<dbReference type="Proteomes" id="UP000001343">
    <property type="component" value="Unassembled WGS sequence"/>
</dbReference>
<reference evidence="1 2" key="1">
    <citation type="journal article" date="2014" name="Int. J. Syst. Evol. Microbiol.">
        <title>Leptospira mayottensis sp. nov., a pathogenic species of the genus Leptospira isolated from humans.</title>
        <authorList>
            <person name="Bourhy P."/>
            <person name="Collet L."/>
            <person name="Brisse S."/>
            <person name="Picardeau M."/>
        </authorList>
    </citation>
    <scope>NUCLEOTIDE SEQUENCE [LARGE SCALE GENOMIC DNA]</scope>
    <source>
        <strain evidence="1 2">200901122</strain>
    </source>
</reference>